<dbReference type="InterPro" id="IPR001503">
    <property type="entry name" value="Glyco_trans_10"/>
</dbReference>
<dbReference type="UniPathway" id="UPA00378"/>
<evidence type="ECO:0000256" key="10">
    <source>
        <dbReference type="ARBA" id="ARBA00023136"/>
    </source>
</evidence>
<evidence type="ECO:0000313" key="16">
    <source>
        <dbReference type="Proteomes" id="UP000283509"/>
    </source>
</evidence>
<dbReference type="Pfam" id="PF17039">
    <property type="entry name" value="Glyco_tran_10_N"/>
    <property type="match status" value="1"/>
</dbReference>
<evidence type="ECO:0000256" key="2">
    <source>
        <dbReference type="ARBA" id="ARBA00004922"/>
    </source>
</evidence>
<dbReference type="Proteomes" id="UP000283509">
    <property type="component" value="Unassembled WGS sequence"/>
</dbReference>
<sequence>MEDIQNRMCPHTCTFTTDAGMPFHRSGRGLSLTPTLLQIQSSDAVLIRLWDVRSRQSLLSFLGRRDPSQPWIMLENETHLRANLKTHLKYTELNGIFNRTFYFRSDSDIRMVHGFIVRRGQEATLLPPHWVRQPEMEIKNETRLMAVAFISDCVDHSGRLRYISDLKKYIHVDVYGKCGNLKCGAPRHATARVRVDTDPCLRAAARKYFFFLAFENAICKDYVTEKLYNVLYYPMVPVVLGGANYSSLLPPNSYVDANPHTPAALAKILERLAGDPQEYESYFKWKKYYQPSTVGSYKVFCDLCAKLYDKRLYESNTISDFHDWFVTKDYCRNASFLP</sequence>
<dbReference type="InterPro" id="IPR031481">
    <property type="entry name" value="Glyco_tran_10_N"/>
</dbReference>
<evidence type="ECO:0000256" key="11">
    <source>
        <dbReference type="ARBA" id="ARBA00023180"/>
    </source>
</evidence>
<keyword evidence="9 12" id="KW-0333">Golgi apparatus</keyword>
<keyword evidence="10" id="KW-0472">Membrane</keyword>
<evidence type="ECO:0000259" key="14">
    <source>
        <dbReference type="Pfam" id="PF17039"/>
    </source>
</evidence>
<dbReference type="Gene3D" id="3.40.50.11660">
    <property type="entry name" value="Glycosyl transferase family 10, C-terminal domain"/>
    <property type="match status" value="1"/>
</dbReference>
<evidence type="ECO:0000313" key="15">
    <source>
        <dbReference type="EMBL" id="ROT65810.1"/>
    </source>
</evidence>
<feature type="domain" description="Fucosyltransferase C-terminal" evidence="13">
    <location>
        <begin position="145"/>
        <end position="324"/>
    </location>
</feature>
<evidence type="ECO:0000256" key="12">
    <source>
        <dbReference type="RuleBase" id="RU003832"/>
    </source>
</evidence>
<comment type="similarity">
    <text evidence="3 12">Belongs to the glycosyltransferase 10 family.</text>
</comment>
<gene>
    <name evidence="15" type="ORF">C7M84_016218</name>
</gene>
<accession>A0A3R7QFH2</accession>
<evidence type="ECO:0000256" key="3">
    <source>
        <dbReference type="ARBA" id="ARBA00008919"/>
    </source>
</evidence>
<dbReference type="EMBL" id="QCYY01003035">
    <property type="protein sequence ID" value="ROT65810.1"/>
    <property type="molecule type" value="Genomic_DNA"/>
</dbReference>
<evidence type="ECO:0000256" key="9">
    <source>
        <dbReference type="ARBA" id="ARBA00023034"/>
    </source>
</evidence>
<dbReference type="GO" id="GO:0032580">
    <property type="term" value="C:Golgi cisterna membrane"/>
    <property type="evidence" value="ECO:0007669"/>
    <property type="project" value="UniProtKB-SubCell"/>
</dbReference>
<proteinExistence type="inferred from homology"/>
<keyword evidence="7" id="KW-0735">Signal-anchor</keyword>
<name>A0A3R7QFH2_PENVA</name>
<keyword evidence="11" id="KW-0325">Glycoprotein</keyword>
<evidence type="ECO:0000256" key="5">
    <source>
        <dbReference type="ARBA" id="ARBA00022679"/>
    </source>
</evidence>
<evidence type="ECO:0000256" key="1">
    <source>
        <dbReference type="ARBA" id="ARBA00004447"/>
    </source>
</evidence>
<dbReference type="InterPro" id="IPR055270">
    <property type="entry name" value="Glyco_tran_10_C"/>
</dbReference>
<evidence type="ECO:0000256" key="7">
    <source>
        <dbReference type="ARBA" id="ARBA00022968"/>
    </source>
</evidence>
<keyword evidence="8" id="KW-1133">Transmembrane helix</keyword>
<comment type="caution">
    <text evidence="15">The sequence shown here is derived from an EMBL/GenBank/DDBJ whole genome shotgun (WGS) entry which is preliminary data.</text>
</comment>
<dbReference type="InterPro" id="IPR038577">
    <property type="entry name" value="GT10-like_C_sf"/>
</dbReference>
<keyword evidence="16" id="KW-1185">Reference proteome</keyword>
<evidence type="ECO:0000259" key="13">
    <source>
        <dbReference type="Pfam" id="PF00852"/>
    </source>
</evidence>
<dbReference type="GO" id="GO:0008417">
    <property type="term" value="F:fucosyltransferase activity"/>
    <property type="evidence" value="ECO:0007669"/>
    <property type="project" value="InterPro"/>
</dbReference>
<reference evidence="15 16" key="2">
    <citation type="submission" date="2019-01" db="EMBL/GenBank/DDBJ databases">
        <title>The decoding of complex shrimp genome reveals the adaptation for benthos swimmer, frequently molting mechanism and breeding impact on genome.</title>
        <authorList>
            <person name="Sun Y."/>
            <person name="Gao Y."/>
            <person name="Yu Y."/>
        </authorList>
    </citation>
    <scope>NUCLEOTIDE SEQUENCE [LARGE SCALE GENOMIC DNA]</scope>
    <source>
        <tissue evidence="15">Muscle</tissue>
    </source>
</reference>
<evidence type="ECO:0000256" key="8">
    <source>
        <dbReference type="ARBA" id="ARBA00022989"/>
    </source>
</evidence>
<organism evidence="15 16">
    <name type="scientific">Penaeus vannamei</name>
    <name type="common">Whiteleg shrimp</name>
    <name type="synonym">Litopenaeus vannamei</name>
    <dbReference type="NCBI Taxonomy" id="6689"/>
    <lineage>
        <taxon>Eukaryota</taxon>
        <taxon>Metazoa</taxon>
        <taxon>Ecdysozoa</taxon>
        <taxon>Arthropoda</taxon>
        <taxon>Crustacea</taxon>
        <taxon>Multicrustacea</taxon>
        <taxon>Malacostraca</taxon>
        <taxon>Eumalacostraca</taxon>
        <taxon>Eucarida</taxon>
        <taxon>Decapoda</taxon>
        <taxon>Dendrobranchiata</taxon>
        <taxon>Penaeoidea</taxon>
        <taxon>Penaeidae</taxon>
        <taxon>Penaeus</taxon>
    </lineage>
</organism>
<dbReference type="PANTHER" id="PTHR48438:SF1">
    <property type="entry name" value="ALPHA-(1,3)-FUCOSYLTRANSFERASE C-RELATED"/>
    <property type="match status" value="1"/>
</dbReference>
<dbReference type="Pfam" id="PF00852">
    <property type="entry name" value="Glyco_transf_10"/>
    <property type="match status" value="1"/>
</dbReference>
<keyword evidence="4 12" id="KW-0328">Glycosyltransferase</keyword>
<dbReference type="SUPFAM" id="SSF53756">
    <property type="entry name" value="UDP-Glycosyltransferase/glycogen phosphorylase"/>
    <property type="match status" value="1"/>
</dbReference>
<keyword evidence="5 12" id="KW-0808">Transferase</keyword>
<evidence type="ECO:0000256" key="4">
    <source>
        <dbReference type="ARBA" id="ARBA00022676"/>
    </source>
</evidence>
<keyword evidence="6 12" id="KW-0812">Transmembrane</keyword>
<reference evidence="15 16" key="1">
    <citation type="submission" date="2018-04" db="EMBL/GenBank/DDBJ databases">
        <authorList>
            <person name="Zhang X."/>
            <person name="Yuan J."/>
            <person name="Li F."/>
            <person name="Xiang J."/>
        </authorList>
    </citation>
    <scope>NUCLEOTIDE SEQUENCE [LARGE SCALE GENOMIC DNA]</scope>
    <source>
        <tissue evidence="15">Muscle</tissue>
    </source>
</reference>
<protein>
    <recommendedName>
        <fullName evidence="12">Fucosyltransferase</fullName>
        <ecNumber evidence="12">2.4.1.-</ecNumber>
    </recommendedName>
</protein>
<comment type="subcellular location">
    <subcellularLocation>
        <location evidence="1 12">Golgi apparatus</location>
        <location evidence="1 12">Golgi stack membrane</location>
        <topology evidence="1 12">Single-pass type II membrane protein</topology>
    </subcellularLocation>
</comment>
<dbReference type="FunFam" id="3.40.50.11660:FF:000002">
    <property type="entry name" value="Alpha-(1,3)-fucosyltransferase"/>
    <property type="match status" value="1"/>
</dbReference>
<dbReference type="OrthoDB" id="427096at2759"/>
<evidence type="ECO:0000256" key="6">
    <source>
        <dbReference type="ARBA" id="ARBA00022692"/>
    </source>
</evidence>
<feature type="domain" description="Fucosyltransferase N-terminal" evidence="14">
    <location>
        <begin position="38"/>
        <end position="112"/>
    </location>
</feature>
<comment type="pathway">
    <text evidence="2">Protein modification; protein glycosylation.</text>
</comment>
<dbReference type="PANTHER" id="PTHR48438">
    <property type="entry name" value="ALPHA-(1,3)-FUCOSYLTRANSFERASE C-RELATED"/>
    <property type="match status" value="1"/>
</dbReference>
<dbReference type="EC" id="2.4.1.-" evidence="12"/>
<dbReference type="AlphaFoldDB" id="A0A3R7QFH2"/>